<keyword evidence="3" id="KW-0804">Transcription</keyword>
<evidence type="ECO:0000313" key="6">
    <source>
        <dbReference type="Proteomes" id="UP000244940"/>
    </source>
</evidence>
<keyword evidence="6" id="KW-1185">Reference proteome</keyword>
<gene>
    <name evidence="5" type="ORF">C4N9_09075</name>
</gene>
<dbReference type="GO" id="GO:0003677">
    <property type="term" value="F:DNA binding"/>
    <property type="evidence" value="ECO:0007669"/>
    <property type="project" value="UniProtKB-KW"/>
</dbReference>
<keyword evidence="1" id="KW-0805">Transcription regulation</keyword>
<dbReference type="AlphaFoldDB" id="A0A2U2CAT3"/>
<reference evidence="5 6" key="1">
    <citation type="submission" date="2018-05" db="EMBL/GenBank/DDBJ databases">
        <title>Pararhodobacter marina sp. nov., isolated from deep-sea water of the Indian Ocean.</title>
        <authorList>
            <person name="Lai Q.Sr."/>
            <person name="Liu X."/>
            <person name="Shao Z."/>
        </authorList>
    </citation>
    <scope>NUCLEOTIDE SEQUENCE [LARGE SCALE GENOMIC DNA]</scope>
    <source>
        <strain evidence="5 6">CIC4N-9</strain>
    </source>
</reference>
<dbReference type="GO" id="GO:0003700">
    <property type="term" value="F:DNA-binding transcription factor activity"/>
    <property type="evidence" value="ECO:0007669"/>
    <property type="project" value="TreeGrafter"/>
</dbReference>
<dbReference type="InterPro" id="IPR010982">
    <property type="entry name" value="Lambda_DNA-bd_dom_sf"/>
</dbReference>
<dbReference type="GeneID" id="94365043"/>
<proteinExistence type="predicted"/>
<evidence type="ECO:0000313" key="5">
    <source>
        <dbReference type="EMBL" id="PWE28963.1"/>
    </source>
</evidence>
<comment type="caution">
    <text evidence="5">The sequence shown here is derived from an EMBL/GenBank/DDBJ whole genome shotgun (WGS) entry which is preliminary data.</text>
</comment>
<dbReference type="Proteomes" id="UP000244940">
    <property type="component" value="Unassembled WGS sequence"/>
</dbReference>
<dbReference type="CDD" id="cd02209">
    <property type="entry name" value="cupin_XRE_C"/>
    <property type="match status" value="1"/>
</dbReference>
<dbReference type="EMBL" id="QEYD01000005">
    <property type="protein sequence ID" value="PWE28963.1"/>
    <property type="molecule type" value="Genomic_DNA"/>
</dbReference>
<organism evidence="5 6">
    <name type="scientific">Pararhodobacter marinus</name>
    <dbReference type="NCBI Taxonomy" id="2184063"/>
    <lineage>
        <taxon>Bacteria</taxon>
        <taxon>Pseudomonadati</taxon>
        <taxon>Pseudomonadota</taxon>
        <taxon>Alphaproteobacteria</taxon>
        <taxon>Rhodobacterales</taxon>
        <taxon>Paracoccaceae</taxon>
        <taxon>Pararhodobacter</taxon>
    </lineage>
</organism>
<dbReference type="CDD" id="cd00093">
    <property type="entry name" value="HTH_XRE"/>
    <property type="match status" value="1"/>
</dbReference>
<dbReference type="Pfam" id="PF07883">
    <property type="entry name" value="Cupin_2"/>
    <property type="match status" value="1"/>
</dbReference>
<feature type="domain" description="HTH cro/C1-type" evidence="4">
    <location>
        <begin position="14"/>
        <end position="68"/>
    </location>
</feature>
<keyword evidence="2" id="KW-0238">DNA-binding</keyword>
<dbReference type="Gene3D" id="2.60.120.10">
    <property type="entry name" value="Jelly Rolls"/>
    <property type="match status" value="1"/>
</dbReference>
<dbReference type="SMART" id="SM00530">
    <property type="entry name" value="HTH_XRE"/>
    <property type="match status" value="1"/>
</dbReference>
<dbReference type="InterPro" id="IPR050807">
    <property type="entry name" value="TransReg_Diox_bact_type"/>
</dbReference>
<name>A0A2U2CAT3_9RHOB</name>
<protein>
    <submittedName>
        <fullName evidence="5">XRE family transcriptional regulator</fullName>
    </submittedName>
</protein>
<dbReference type="Pfam" id="PF01381">
    <property type="entry name" value="HTH_3"/>
    <property type="match status" value="1"/>
</dbReference>
<evidence type="ECO:0000259" key="4">
    <source>
        <dbReference type="PROSITE" id="PS50943"/>
    </source>
</evidence>
<dbReference type="Gene3D" id="1.10.260.40">
    <property type="entry name" value="lambda repressor-like DNA-binding domains"/>
    <property type="match status" value="1"/>
</dbReference>
<dbReference type="SUPFAM" id="SSF51182">
    <property type="entry name" value="RmlC-like cupins"/>
    <property type="match status" value="1"/>
</dbReference>
<dbReference type="PANTHER" id="PTHR46797:SF23">
    <property type="entry name" value="HTH-TYPE TRANSCRIPTIONAL REGULATOR SUTR"/>
    <property type="match status" value="1"/>
</dbReference>
<accession>A0A2U2CAT3</accession>
<dbReference type="PROSITE" id="PS50943">
    <property type="entry name" value="HTH_CROC1"/>
    <property type="match status" value="1"/>
</dbReference>
<dbReference type="InterPro" id="IPR013096">
    <property type="entry name" value="Cupin_2"/>
</dbReference>
<sequence length="185" mass="19831">MSAKSSEDLVGANLRRARGAAGLSLAQVSALTGVSKAMLGQIERGESSPTLATLWKLCKGLQLPLTALIGPALAPSERGPSGDAGQNRVKDGPAFRTLFPFDPKTGCEVFLHDLAPHWQHLSPAHSEGVSEDVFVIDGAVEILVASDWLRVEAGQALRFSADQPHGYRNPLDRTSRFHNTIHYPS</sequence>
<dbReference type="RefSeq" id="WP_109533012.1">
    <property type="nucleotide sequence ID" value="NZ_QEYD01000005.1"/>
</dbReference>
<dbReference type="PANTHER" id="PTHR46797">
    <property type="entry name" value="HTH-TYPE TRANSCRIPTIONAL REGULATOR"/>
    <property type="match status" value="1"/>
</dbReference>
<dbReference type="InterPro" id="IPR014710">
    <property type="entry name" value="RmlC-like_jellyroll"/>
</dbReference>
<dbReference type="InterPro" id="IPR011051">
    <property type="entry name" value="RmlC_Cupin_sf"/>
</dbReference>
<dbReference type="OrthoDB" id="189170at2"/>
<dbReference type="GO" id="GO:0005829">
    <property type="term" value="C:cytosol"/>
    <property type="evidence" value="ECO:0007669"/>
    <property type="project" value="TreeGrafter"/>
</dbReference>
<evidence type="ECO:0000256" key="2">
    <source>
        <dbReference type="ARBA" id="ARBA00023125"/>
    </source>
</evidence>
<dbReference type="SUPFAM" id="SSF47413">
    <property type="entry name" value="lambda repressor-like DNA-binding domains"/>
    <property type="match status" value="1"/>
</dbReference>
<evidence type="ECO:0000256" key="3">
    <source>
        <dbReference type="ARBA" id="ARBA00023163"/>
    </source>
</evidence>
<evidence type="ECO:0000256" key="1">
    <source>
        <dbReference type="ARBA" id="ARBA00023015"/>
    </source>
</evidence>
<dbReference type="InterPro" id="IPR001387">
    <property type="entry name" value="Cro/C1-type_HTH"/>
</dbReference>